<dbReference type="GO" id="GO:0016746">
    <property type="term" value="F:acyltransferase activity"/>
    <property type="evidence" value="ECO:0007669"/>
    <property type="project" value="UniProtKB-KW"/>
</dbReference>
<reference evidence="1 2" key="1">
    <citation type="submission" date="2019-08" db="EMBL/GenBank/DDBJ databases">
        <title>Whole genome of Aphis craccivora.</title>
        <authorList>
            <person name="Voronova N.V."/>
            <person name="Shulinski R.S."/>
            <person name="Bandarenka Y.V."/>
            <person name="Zhorov D.G."/>
            <person name="Warner D."/>
        </authorList>
    </citation>
    <scope>NUCLEOTIDE SEQUENCE [LARGE SCALE GENOMIC DNA]</scope>
    <source>
        <strain evidence="1">180601</strain>
        <tissue evidence="1">Whole Body</tissue>
    </source>
</reference>
<dbReference type="EMBL" id="VUJU01000950">
    <property type="protein sequence ID" value="KAF0767509.1"/>
    <property type="molecule type" value="Genomic_DNA"/>
</dbReference>
<accession>A0A6G0Z9J7</accession>
<name>A0A6G0Z9J7_APHCR</name>
<keyword evidence="2" id="KW-1185">Reference proteome</keyword>
<dbReference type="Proteomes" id="UP000478052">
    <property type="component" value="Unassembled WGS sequence"/>
</dbReference>
<comment type="caution">
    <text evidence="1">The sequence shown here is derived from an EMBL/GenBank/DDBJ whole genome shotgun (WGS) entry which is preliminary data.</text>
</comment>
<organism evidence="1 2">
    <name type="scientific">Aphis craccivora</name>
    <name type="common">Cowpea aphid</name>
    <dbReference type="NCBI Taxonomy" id="307492"/>
    <lineage>
        <taxon>Eukaryota</taxon>
        <taxon>Metazoa</taxon>
        <taxon>Ecdysozoa</taxon>
        <taxon>Arthropoda</taxon>
        <taxon>Hexapoda</taxon>
        <taxon>Insecta</taxon>
        <taxon>Pterygota</taxon>
        <taxon>Neoptera</taxon>
        <taxon>Paraneoptera</taxon>
        <taxon>Hemiptera</taxon>
        <taxon>Sternorrhyncha</taxon>
        <taxon>Aphidomorpha</taxon>
        <taxon>Aphidoidea</taxon>
        <taxon>Aphididae</taxon>
        <taxon>Aphidini</taxon>
        <taxon>Aphis</taxon>
        <taxon>Aphis</taxon>
    </lineage>
</organism>
<keyword evidence="1" id="KW-0012">Acyltransferase</keyword>
<proteinExistence type="predicted"/>
<sequence>MSSETKLLIGSDMIASKDILNPFVHHLELTSTYDKFKLLIKSAFIFLPNIGVSRLAVLCI</sequence>
<evidence type="ECO:0000313" key="2">
    <source>
        <dbReference type="Proteomes" id="UP000478052"/>
    </source>
</evidence>
<keyword evidence="1" id="KW-0808">Transferase</keyword>
<evidence type="ECO:0000313" key="1">
    <source>
        <dbReference type="EMBL" id="KAF0767509.1"/>
    </source>
</evidence>
<gene>
    <name evidence="1" type="ORF">FWK35_00012612</name>
</gene>
<protein>
    <submittedName>
        <fullName evidence="1">Lysophosphatidylcholine acyltransferase isoform X3</fullName>
    </submittedName>
</protein>
<dbReference type="OrthoDB" id="272512at2759"/>
<dbReference type="AlphaFoldDB" id="A0A6G0Z9J7"/>